<name>A0A4Y7Q302_9AGAM</name>
<sequence length="409" mass="46978">MEGEKTPSPTRVDELDGLIRLLACIKEMGWNRAFEDDVRYGNTKFGSSHLYTDPLHFLCDALAALQDSMFCMKTLNKVRSLLEKKIRTIKRRCDPLALEDGMRRLPDELLARIFEIGHLSTRSCTSLLVSHVSFRFRQVAIRTRLLWTRLSAGYTNDQLQAFVSRSGNLDLEIMCRSPPRERNDFLKVVISLSNRWSSAIISSPPLAKLISAAGSTSFRNLKYIYSDYSFDLREWSMPFLSHCVGRCLVINKQNLSQITSLELCFWKDDLDIPELAETLYQAKNLQDLSFRFMDYKFYSVHQPSLKAVEIPPPHSFSTKALKLLITGGQHSFVGHVMQPLNSVLTYISPLKVDISLENADVQCLYNTTGEIFPHGSTIQLRITRRVVYLQKEWRRTTGQMLHQYVTFDS</sequence>
<proteinExistence type="predicted"/>
<organism evidence="2 3">
    <name type="scientific">Rickenella mellea</name>
    <dbReference type="NCBI Taxonomy" id="50990"/>
    <lineage>
        <taxon>Eukaryota</taxon>
        <taxon>Fungi</taxon>
        <taxon>Dikarya</taxon>
        <taxon>Basidiomycota</taxon>
        <taxon>Agaricomycotina</taxon>
        <taxon>Agaricomycetes</taxon>
        <taxon>Hymenochaetales</taxon>
        <taxon>Rickenellaceae</taxon>
        <taxon>Rickenella</taxon>
    </lineage>
</organism>
<dbReference type="Proteomes" id="UP000294933">
    <property type="component" value="Unassembled WGS sequence"/>
</dbReference>
<feature type="domain" description="F-box" evidence="1">
    <location>
        <begin position="103"/>
        <end position="151"/>
    </location>
</feature>
<evidence type="ECO:0000313" key="3">
    <source>
        <dbReference type="Proteomes" id="UP000294933"/>
    </source>
</evidence>
<protein>
    <recommendedName>
        <fullName evidence="1">F-box domain-containing protein</fullName>
    </recommendedName>
</protein>
<reference evidence="2 3" key="1">
    <citation type="submission" date="2018-06" db="EMBL/GenBank/DDBJ databases">
        <title>A transcriptomic atlas of mushroom development highlights an independent origin of complex multicellularity.</title>
        <authorList>
            <consortium name="DOE Joint Genome Institute"/>
            <person name="Krizsan K."/>
            <person name="Almasi E."/>
            <person name="Merenyi Z."/>
            <person name="Sahu N."/>
            <person name="Viragh M."/>
            <person name="Koszo T."/>
            <person name="Mondo S."/>
            <person name="Kiss B."/>
            <person name="Balint B."/>
            <person name="Kues U."/>
            <person name="Barry K."/>
            <person name="Hegedus J.C."/>
            <person name="Henrissat B."/>
            <person name="Johnson J."/>
            <person name="Lipzen A."/>
            <person name="Ohm R."/>
            <person name="Nagy I."/>
            <person name="Pangilinan J."/>
            <person name="Yan J."/>
            <person name="Xiong Y."/>
            <person name="Grigoriev I.V."/>
            <person name="Hibbett D.S."/>
            <person name="Nagy L.G."/>
        </authorList>
    </citation>
    <scope>NUCLEOTIDE SEQUENCE [LARGE SCALE GENOMIC DNA]</scope>
    <source>
        <strain evidence="2 3">SZMC22713</strain>
    </source>
</reference>
<dbReference type="VEuPathDB" id="FungiDB:BD410DRAFT_868090"/>
<dbReference type="AlphaFoldDB" id="A0A4Y7Q302"/>
<gene>
    <name evidence="2" type="ORF">BD410DRAFT_868090</name>
</gene>
<dbReference type="EMBL" id="ML170182">
    <property type="protein sequence ID" value="TDL21170.1"/>
    <property type="molecule type" value="Genomic_DNA"/>
</dbReference>
<dbReference type="InterPro" id="IPR001810">
    <property type="entry name" value="F-box_dom"/>
</dbReference>
<keyword evidence="3" id="KW-1185">Reference proteome</keyword>
<evidence type="ECO:0000313" key="2">
    <source>
        <dbReference type="EMBL" id="TDL21170.1"/>
    </source>
</evidence>
<dbReference type="Pfam" id="PF12937">
    <property type="entry name" value="F-box-like"/>
    <property type="match status" value="1"/>
</dbReference>
<dbReference type="OrthoDB" id="2979537at2759"/>
<evidence type="ECO:0000259" key="1">
    <source>
        <dbReference type="Pfam" id="PF12937"/>
    </source>
</evidence>
<accession>A0A4Y7Q302</accession>
<dbReference type="Gene3D" id="1.20.1280.50">
    <property type="match status" value="1"/>
</dbReference>